<dbReference type="EMBL" id="CAUYUJ010022477">
    <property type="protein sequence ID" value="CAK0910866.1"/>
    <property type="molecule type" value="Genomic_DNA"/>
</dbReference>
<organism evidence="7 8">
    <name type="scientific">Prorocentrum cordatum</name>
    <dbReference type="NCBI Taxonomy" id="2364126"/>
    <lineage>
        <taxon>Eukaryota</taxon>
        <taxon>Sar</taxon>
        <taxon>Alveolata</taxon>
        <taxon>Dinophyceae</taxon>
        <taxon>Prorocentrales</taxon>
        <taxon>Prorocentraceae</taxon>
        <taxon>Prorocentrum</taxon>
    </lineage>
</organism>
<reference evidence="7" key="1">
    <citation type="submission" date="2023-10" db="EMBL/GenBank/DDBJ databases">
        <authorList>
            <person name="Chen Y."/>
            <person name="Shah S."/>
            <person name="Dougan E. K."/>
            <person name="Thang M."/>
            <person name="Chan C."/>
        </authorList>
    </citation>
    <scope>NUCLEOTIDE SEQUENCE [LARGE SCALE GENOMIC DNA]</scope>
</reference>
<feature type="domain" description="RanBP2-type" evidence="6">
    <location>
        <begin position="7"/>
        <end position="38"/>
    </location>
</feature>
<comment type="caution">
    <text evidence="7">The sequence shown here is derived from an EMBL/GenBank/DDBJ whole genome shotgun (WGS) entry which is preliminary data.</text>
</comment>
<keyword evidence="3" id="KW-0862">Zinc</keyword>
<evidence type="ECO:0000259" key="6">
    <source>
        <dbReference type="PROSITE" id="PS50199"/>
    </source>
</evidence>
<sequence>RPRAGSRDGSSRWECPRCKTVLPSHSHQCWTCSERRPPREPSGDQGAPGASPRSSSPPLDSSRLRRHPPWSPDCASGPRLDFGGYHNLSTTNGRMPERDPAVSRKEPAQDKSSCCRWPTRCEAFLVVAFFLAAGCGAKYLVSVDPAGLPEPVLSARQRLLRPVSRAEHALGGAWSALTEHAAGFPALGEPVAGEDASSAFGHGAAPGAAAAEAVQAKGTLARASGLAGAFVLGRSAEHPVARSAPGFGGGAPPPPPPVAPPSYGGPALGAPPAGAGRSEEDASAPAASSAAPAARPHASAKAS</sequence>
<name>A0ABN9YI99_9DINO</name>
<feature type="compositionally biased region" description="Pro residues" evidence="5">
    <location>
        <begin position="251"/>
        <end position="260"/>
    </location>
</feature>
<dbReference type="PROSITE" id="PS50199">
    <property type="entry name" value="ZF_RANBP2_2"/>
    <property type="match status" value="1"/>
</dbReference>
<accession>A0ABN9YI99</accession>
<feature type="compositionally biased region" description="Low complexity" evidence="5">
    <location>
        <begin position="283"/>
        <end position="303"/>
    </location>
</feature>
<gene>
    <name evidence="7" type="ORF">PCOR1329_LOCUS84915</name>
</gene>
<evidence type="ECO:0000256" key="5">
    <source>
        <dbReference type="SAM" id="MobiDB-lite"/>
    </source>
</evidence>
<dbReference type="Proteomes" id="UP001189429">
    <property type="component" value="Unassembled WGS sequence"/>
</dbReference>
<feature type="compositionally biased region" description="Basic and acidic residues" evidence="5">
    <location>
        <begin position="33"/>
        <end position="42"/>
    </location>
</feature>
<feature type="region of interest" description="Disordered" evidence="5">
    <location>
        <begin position="23"/>
        <end position="106"/>
    </location>
</feature>
<dbReference type="InterPro" id="IPR001876">
    <property type="entry name" value="Znf_RanBP2"/>
</dbReference>
<feature type="compositionally biased region" description="Basic and acidic residues" evidence="5">
    <location>
        <begin position="95"/>
        <end position="106"/>
    </location>
</feature>
<evidence type="ECO:0000256" key="3">
    <source>
        <dbReference type="ARBA" id="ARBA00022833"/>
    </source>
</evidence>
<feature type="non-terminal residue" evidence="7">
    <location>
        <position position="1"/>
    </location>
</feature>
<proteinExistence type="predicted"/>
<feature type="region of interest" description="Disordered" evidence="5">
    <location>
        <begin position="242"/>
        <end position="303"/>
    </location>
</feature>
<keyword evidence="8" id="KW-1185">Reference proteome</keyword>
<keyword evidence="1" id="KW-0479">Metal-binding</keyword>
<protein>
    <recommendedName>
        <fullName evidence="6">RanBP2-type domain-containing protein</fullName>
    </recommendedName>
</protein>
<evidence type="ECO:0000256" key="1">
    <source>
        <dbReference type="ARBA" id="ARBA00022723"/>
    </source>
</evidence>
<evidence type="ECO:0000256" key="4">
    <source>
        <dbReference type="PROSITE-ProRule" id="PRU00322"/>
    </source>
</evidence>
<feature type="compositionally biased region" description="Low complexity" evidence="5">
    <location>
        <begin position="47"/>
        <end position="61"/>
    </location>
</feature>
<evidence type="ECO:0000313" key="8">
    <source>
        <dbReference type="Proteomes" id="UP001189429"/>
    </source>
</evidence>
<keyword evidence="2 4" id="KW-0863">Zinc-finger</keyword>
<evidence type="ECO:0000256" key="2">
    <source>
        <dbReference type="ARBA" id="ARBA00022771"/>
    </source>
</evidence>
<feature type="compositionally biased region" description="Low complexity" evidence="5">
    <location>
        <begin position="261"/>
        <end position="276"/>
    </location>
</feature>
<evidence type="ECO:0000313" key="7">
    <source>
        <dbReference type="EMBL" id="CAK0910866.1"/>
    </source>
</evidence>